<dbReference type="AlphaFoldDB" id="A0A0S2IMU1"/>
<evidence type="ECO:0000313" key="1">
    <source>
        <dbReference type="EMBL" id="ALO24952.1"/>
    </source>
</evidence>
<evidence type="ECO:0000313" key="2">
    <source>
        <dbReference type="Proteomes" id="UP000058857"/>
    </source>
</evidence>
<dbReference type="Proteomes" id="UP000058857">
    <property type="component" value="Chromosome 1"/>
</dbReference>
<organism evidence="1">
    <name type="scientific">Leptospira borgpetersenii serovar Ballum</name>
    <dbReference type="NCBI Taxonomy" id="280505"/>
    <lineage>
        <taxon>Bacteria</taxon>
        <taxon>Pseudomonadati</taxon>
        <taxon>Spirochaetota</taxon>
        <taxon>Spirochaetia</taxon>
        <taxon>Leptospirales</taxon>
        <taxon>Leptospiraceae</taxon>
        <taxon>Leptospira</taxon>
    </lineage>
</organism>
<reference evidence="1 2" key="1">
    <citation type="journal article" date="2015" name="PLoS Negl. Trop. Dis.">
        <title>Distribution of Plasmids in Distinct Leptospira Pathogenic Species.</title>
        <authorList>
            <person name="Wang Y."/>
            <person name="Zhuang X."/>
            <person name="Zhong Y."/>
            <person name="Zhang C."/>
            <person name="Zhang Y."/>
            <person name="Zeng L."/>
            <person name="Zhu Y."/>
            <person name="He P."/>
            <person name="Dong K."/>
            <person name="Pal U."/>
            <person name="Guo X."/>
            <person name="Qin J."/>
        </authorList>
    </citation>
    <scope>NUCLEOTIDE SEQUENCE [LARGE SCALE GENOMIC DNA]</scope>
    <source>
        <strain evidence="1 2">56604</strain>
    </source>
</reference>
<gene>
    <name evidence="1" type="ORF">LBBP_00606</name>
</gene>
<proteinExistence type="predicted"/>
<dbReference type="PATRIC" id="fig|280505.15.peg.594"/>
<name>A0A0S2IMU1_LEPBO</name>
<sequence>MFFSKKYPDLLSSRKDNEFVNLTFKIEKFNENYNGLL</sequence>
<protein>
    <submittedName>
        <fullName evidence="1">Uncharacterized protein</fullName>
    </submittedName>
</protein>
<accession>A0A0S2IMU1</accession>
<dbReference type="EMBL" id="CP012029">
    <property type="protein sequence ID" value="ALO24952.1"/>
    <property type="molecule type" value="Genomic_DNA"/>
</dbReference>